<evidence type="ECO:0000313" key="15">
    <source>
        <dbReference type="Proteomes" id="UP000489351"/>
    </source>
</evidence>
<reference evidence="12 13" key="1">
    <citation type="submission" date="2018-12" db="EMBL/GenBank/DDBJ databases">
        <authorList>
            <person name="Lunina O.N."/>
            <person name="Grouzdev D.S."/>
            <person name="Gorlenko V.M."/>
            <person name="Savvichev A.S."/>
        </authorList>
    </citation>
    <scope>NUCLEOTIDE SEQUENCE [LARGE SCALE GENOMIC DNA]</scope>
    <source>
        <strain evidence="12 13">BrKhr-17</strain>
    </source>
</reference>
<dbReference type="InterPro" id="IPR004731">
    <property type="entry name" value="Transaldolase_3B/F6P_aldolase"/>
</dbReference>
<comment type="pathway">
    <text evidence="2 9">Carbohydrate degradation; pentose phosphate pathway; D-glyceraldehyde 3-phosphate and beta-D-fructose 6-phosphate from D-ribose 5-phosphate and D-xylulose 5-phosphate (non-oxidative stage): step 2/3.</text>
</comment>
<comment type="subcellular location">
    <subcellularLocation>
        <location evidence="1 9">Cytoplasm</location>
    </subcellularLocation>
</comment>
<evidence type="ECO:0000256" key="2">
    <source>
        <dbReference type="ARBA" id="ARBA00004857"/>
    </source>
</evidence>
<dbReference type="InterPro" id="IPR022999">
    <property type="entry name" value="Transaldolase_3B"/>
</dbReference>
<proteinExistence type="inferred from homology"/>
<keyword evidence="7 9" id="KW-0704">Schiff base</keyword>
<dbReference type="NCBIfam" id="TIGR00875">
    <property type="entry name" value="fsa_talC_mipB"/>
    <property type="match status" value="1"/>
</dbReference>
<organism evidence="12 13">
    <name type="scientific">Chlorobium phaeovibrioides</name>
    <dbReference type="NCBI Taxonomy" id="1094"/>
    <lineage>
        <taxon>Bacteria</taxon>
        <taxon>Pseudomonadati</taxon>
        <taxon>Chlorobiota</taxon>
        <taxon>Chlorobiia</taxon>
        <taxon>Chlorobiales</taxon>
        <taxon>Chlorobiaceae</taxon>
        <taxon>Chlorobium/Pelodictyon group</taxon>
        <taxon>Chlorobium</taxon>
    </lineage>
</organism>
<evidence type="ECO:0000313" key="11">
    <source>
        <dbReference type="EMBL" id="MWV54255.1"/>
    </source>
</evidence>
<sequence length="222" mass="23613">MKFFIDTADLDEIRSAAELGMLDGVTTNPSLIAKIVKDPSNFTRTDFFDHIAAICDLVDGPVSAEVTSLDTASMIKEGEALAAIHDNVVVKCPLTIDGLKAIRHLSEAGIATNATLVFSPSQAILAAKAGASFVSPFVGRLDDISTDGMALVEDIVDIYDNYGYMAEVIVASVRHPQHVVEAARIGADIATIPFSVISRLAVHPLTESGLKKFMEDASVIKP</sequence>
<evidence type="ECO:0000256" key="8">
    <source>
        <dbReference type="ARBA" id="ARBA00048810"/>
    </source>
</evidence>
<dbReference type="UniPathway" id="UPA00115">
    <property type="reaction ID" value="UER00414"/>
</dbReference>
<dbReference type="HAMAP" id="MF_00494">
    <property type="entry name" value="Transaldolase_3b"/>
    <property type="match status" value="1"/>
</dbReference>
<keyword evidence="4 9" id="KW-0963">Cytoplasm</keyword>
<feature type="active site" description="Schiff-base intermediate with substrate" evidence="9">
    <location>
        <position position="91"/>
    </location>
</feature>
<dbReference type="InterPro" id="IPR018225">
    <property type="entry name" value="Transaldolase_AS"/>
</dbReference>
<dbReference type="GO" id="GO:0005737">
    <property type="term" value="C:cytoplasm"/>
    <property type="evidence" value="ECO:0007669"/>
    <property type="project" value="UniProtKB-SubCell"/>
</dbReference>
<dbReference type="InterPro" id="IPR013785">
    <property type="entry name" value="Aldolase_TIM"/>
</dbReference>
<evidence type="ECO:0000313" key="13">
    <source>
        <dbReference type="Proteomes" id="UP000279908"/>
    </source>
</evidence>
<comment type="catalytic activity">
    <reaction evidence="8 9">
        <text>D-sedoheptulose 7-phosphate + D-glyceraldehyde 3-phosphate = D-erythrose 4-phosphate + beta-D-fructose 6-phosphate</text>
        <dbReference type="Rhea" id="RHEA:17053"/>
        <dbReference type="ChEBI" id="CHEBI:16897"/>
        <dbReference type="ChEBI" id="CHEBI:57483"/>
        <dbReference type="ChEBI" id="CHEBI:57634"/>
        <dbReference type="ChEBI" id="CHEBI:59776"/>
        <dbReference type="EC" id="2.2.1.2"/>
    </reaction>
</comment>
<dbReference type="GO" id="GO:0016832">
    <property type="term" value="F:aldehyde-lyase activity"/>
    <property type="evidence" value="ECO:0007669"/>
    <property type="project" value="InterPro"/>
</dbReference>
<dbReference type="SMR" id="A0A3S0L1R7"/>
<keyword evidence="6 9" id="KW-0570">Pentose shunt</keyword>
<protein>
    <recommendedName>
        <fullName evidence="9">Probable transaldolase</fullName>
        <ecNumber evidence="9">2.2.1.2</ecNumber>
    </recommendedName>
</protein>
<reference evidence="11 15" key="3">
    <citation type="submission" date="2019-11" db="EMBL/GenBank/DDBJ databases">
        <title>Green- and brown-colored morphotypes of Chlorobia in the stratified aquatic ecosystems of Kandalaksha Gulf (White Sea): A model for study of the accessory genome evolution.</title>
        <authorList>
            <person name="Grouzdev D.S."/>
        </authorList>
    </citation>
    <scope>NUCLEOTIDE SEQUENCE [LARGE SCALE GENOMIC DNA]</scope>
    <source>
        <strain evidence="11 15">ZM</strain>
    </source>
</reference>
<evidence type="ECO:0000313" key="14">
    <source>
        <dbReference type="Proteomes" id="UP000327458"/>
    </source>
</evidence>
<dbReference type="GO" id="GO:0042182">
    <property type="term" value="P:ketone catabolic process"/>
    <property type="evidence" value="ECO:0007669"/>
    <property type="project" value="UniProtKB-ARBA"/>
</dbReference>
<dbReference type="Proteomes" id="UP000327458">
    <property type="component" value="Unassembled WGS sequence"/>
</dbReference>
<name>A0A3S0L1R7_CHLPH</name>
<dbReference type="Pfam" id="PF00923">
    <property type="entry name" value="TAL_FSA"/>
    <property type="match status" value="1"/>
</dbReference>
<dbReference type="EC" id="2.2.1.2" evidence="9"/>
<evidence type="ECO:0000256" key="4">
    <source>
        <dbReference type="ARBA" id="ARBA00022490"/>
    </source>
</evidence>
<gene>
    <name evidence="12" type="primary">fsa</name>
    <name evidence="9" type="synonym">tal</name>
    <name evidence="12" type="ORF">EKD02_01670</name>
    <name evidence="10" type="ORF">FP507_09650</name>
    <name evidence="11" type="ORF">GJ685_04140</name>
</gene>
<dbReference type="GO" id="GO:0004801">
    <property type="term" value="F:transaldolase activity"/>
    <property type="evidence" value="ECO:0007669"/>
    <property type="project" value="UniProtKB-UniRule"/>
</dbReference>
<dbReference type="EMBL" id="VMRG01000001">
    <property type="protein sequence ID" value="KAA6233260.1"/>
    <property type="molecule type" value="Genomic_DNA"/>
</dbReference>
<evidence type="ECO:0000256" key="5">
    <source>
        <dbReference type="ARBA" id="ARBA00022679"/>
    </source>
</evidence>
<dbReference type="SUPFAM" id="SSF51569">
    <property type="entry name" value="Aldolase"/>
    <property type="match status" value="1"/>
</dbReference>
<dbReference type="PANTHER" id="PTHR10683">
    <property type="entry name" value="TRANSALDOLASE"/>
    <property type="match status" value="1"/>
</dbReference>
<keyword evidence="15" id="KW-1185">Reference proteome</keyword>
<evidence type="ECO:0000256" key="9">
    <source>
        <dbReference type="HAMAP-Rule" id="MF_00494"/>
    </source>
</evidence>
<keyword evidence="5 9" id="KW-0808">Transferase</keyword>
<dbReference type="PANTHER" id="PTHR10683:SF40">
    <property type="entry name" value="FRUCTOSE-6-PHOSPHATE ALDOLASE 1-RELATED"/>
    <property type="match status" value="1"/>
</dbReference>
<dbReference type="Gene3D" id="3.20.20.70">
    <property type="entry name" value="Aldolase class I"/>
    <property type="match status" value="1"/>
</dbReference>
<dbReference type="InterPro" id="IPR033919">
    <property type="entry name" value="TSA/FSA_arc/bac"/>
</dbReference>
<evidence type="ECO:0000256" key="6">
    <source>
        <dbReference type="ARBA" id="ARBA00023126"/>
    </source>
</evidence>
<dbReference type="EMBL" id="WUBZ01000009">
    <property type="protein sequence ID" value="MWV54255.1"/>
    <property type="molecule type" value="Genomic_DNA"/>
</dbReference>
<evidence type="ECO:0000313" key="12">
    <source>
        <dbReference type="EMBL" id="RTY39410.1"/>
    </source>
</evidence>
<reference evidence="10 14" key="2">
    <citation type="submission" date="2019-07" db="EMBL/GenBank/DDBJ databases">
        <title>Draft genome Sequence of Chlorobium phaeovibrioides sp. strain PhvTcv-s14, from the Phylum Chlorobi.</title>
        <authorList>
            <person name="Babenko V."/>
            <person name="Boldyreva D."/>
            <person name="Kanygina A."/>
            <person name="Selezneva O."/>
            <person name="Akopiyan T."/>
            <person name="Lunina O."/>
        </authorList>
    </citation>
    <scope>NUCLEOTIDE SEQUENCE [LARGE SCALE GENOMIC DNA]</scope>
    <source>
        <strain evidence="10 14">GrTcv12</strain>
    </source>
</reference>
<dbReference type="RefSeq" id="WP_011890961.1">
    <property type="nucleotide sequence ID" value="NZ_RXYJ01000002.1"/>
</dbReference>
<dbReference type="GO" id="GO:0006098">
    <property type="term" value="P:pentose-phosphate shunt"/>
    <property type="evidence" value="ECO:0007669"/>
    <property type="project" value="UniProtKB-UniRule"/>
</dbReference>
<dbReference type="AlphaFoldDB" id="A0A3S0L1R7"/>
<dbReference type="EMBL" id="RXYK01000002">
    <property type="protein sequence ID" value="RTY39410.1"/>
    <property type="molecule type" value="Genomic_DNA"/>
</dbReference>
<evidence type="ECO:0000256" key="1">
    <source>
        <dbReference type="ARBA" id="ARBA00004496"/>
    </source>
</evidence>
<evidence type="ECO:0000256" key="7">
    <source>
        <dbReference type="ARBA" id="ARBA00023270"/>
    </source>
</evidence>
<dbReference type="Proteomes" id="UP000279908">
    <property type="component" value="Unassembled WGS sequence"/>
</dbReference>
<dbReference type="Proteomes" id="UP000489351">
    <property type="component" value="Unassembled WGS sequence"/>
</dbReference>
<comment type="function">
    <text evidence="9">Transaldolase is important for the balance of metabolites in the pentose-phosphate pathway.</text>
</comment>
<evidence type="ECO:0000313" key="10">
    <source>
        <dbReference type="EMBL" id="KAA6233260.1"/>
    </source>
</evidence>
<dbReference type="PROSITE" id="PS01054">
    <property type="entry name" value="TRANSALDOLASE_1"/>
    <property type="match status" value="1"/>
</dbReference>
<dbReference type="OMA" id="VRHPMHV"/>
<comment type="caution">
    <text evidence="12">The sequence shown here is derived from an EMBL/GenBank/DDBJ whole genome shotgun (WGS) entry which is preliminary data.</text>
</comment>
<dbReference type="InterPro" id="IPR001585">
    <property type="entry name" value="TAL/FSA"/>
</dbReference>
<evidence type="ECO:0000256" key="3">
    <source>
        <dbReference type="ARBA" id="ARBA00005740"/>
    </source>
</evidence>
<dbReference type="FunFam" id="3.20.20.70:FF:000018">
    <property type="entry name" value="Probable transaldolase"/>
    <property type="match status" value="1"/>
</dbReference>
<dbReference type="GO" id="GO:0005975">
    <property type="term" value="P:carbohydrate metabolic process"/>
    <property type="evidence" value="ECO:0007669"/>
    <property type="project" value="InterPro"/>
</dbReference>
<comment type="similarity">
    <text evidence="3 9">Belongs to the transaldolase family. Type 3B subfamily.</text>
</comment>
<dbReference type="CDD" id="cd00956">
    <property type="entry name" value="Transaldolase_FSA"/>
    <property type="match status" value="1"/>
</dbReference>
<accession>A0A3S0L1R7</accession>